<proteinExistence type="predicted"/>
<comment type="caution">
    <text evidence="1">The sequence shown here is derived from an EMBL/GenBank/DDBJ whole genome shotgun (WGS) entry which is preliminary data.</text>
</comment>
<reference evidence="1 2" key="1">
    <citation type="submission" date="2016-10" db="EMBL/GenBank/DDBJ databases">
        <title>Arsenicibacter rosenii gen. nov., sp. nov., an efficient arsenic-methylating bacterium isolated from an arsenic-contaminated paddy soil.</title>
        <authorList>
            <person name="Huang K."/>
        </authorList>
    </citation>
    <scope>NUCLEOTIDE SEQUENCE [LARGE SCALE GENOMIC DNA]</scope>
    <source>
        <strain evidence="1 2">SM-1</strain>
    </source>
</reference>
<protein>
    <recommendedName>
        <fullName evidence="3">Outer membrane protein beta-barrel domain-containing protein</fullName>
    </recommendedName>
</protein>
<evidence type="ECO:0008006" key="3">
    <source>
        <dbReference type="Google" id="ProtNLM"/>
    </source>
</evidence>
<gene>
    <name evidence="1" type="ORF">BLX24_21365</name>
</gene>
<name>A0A1S2VEB8_9BACT</name>
<evidence type="ECO:0000313" key="2">
    <source>
        <dbReference type="Proteomes" id="UP000181790"/>
    </source>
</evidence>
<dbReference type="AlphaFoldDB" id="A0A1S2VEB8"/>
<dbReference type="Proteomes" id="UP000181790">
    <property type="component" value="Unassembled WGS sequence"/>
</dbReference>
<accession>A0A1S2VEB8</accession>
<evidence type="ECO:0000313" key="1">
    <source>
        <dbReference type="EMBL" id="OIN57107.1"/>
    </source>
</evidence>
<sequence>MAQTTDASRWQTTVQVGVQAGQVRPDVNVSNGGWYYPYYPVRPAGNRYSLSIYGTTNYAVRPWLRTGVSAGVDWYSQTQLFPVAGSLEGRLPKKNQRVSPFVNLESGYAFRGINPHGKDLSGGWLVSSGAGLRINTGNHTGFVISAGYKHQRASQRTPVDGTYTLSQVEYRHYNRIYFRMGFSF</sequence>
<dbReference type="EMBL" id="MORL01000015">
    <property type="protein sequence ID" value="OIN57107.1"/>
    <property type="molecule type" value="Genomic_DNA"/>
</dbReference>
<organism evidence="1 2">
    <name type="scientific">Arsenicibacter rosenii</name>
    <dbReference type="NCBI Taxonomy" id="1750698"/>
    <lineage>
        <taxon>Bacteria</taxon>
        <taxon>Pseudomonadati</taxon>
        <taxon>Bacteroidota</taxon>
        <taxon>Cytophagia</taxon>
        <taxon>Cytophagales</taxon>
        <taxon>Spirosomataceae</taxon>
        <taxon>Arsenicibacter</taxon>
    </lineage>
</organism>
<keyword evidence="2" id="KW-1185">Reference proteome</keyword>